<evidence type="ECO:0000313" key="1">
    <source>
        <dbReference type="EMBL" id="MUG71145.1"/>
    </source>
</evidence>
<sequence length="84" mass="9880">MIPFENTWPYDRFGQDIYVQNCPFCQAENVLLPLKARDMQELQDRVKKLLVFPCCRNRLTLVDADSDYLLASRPLRRGDRSKST</sequence>
<dbReference type="Proteomes" id="UP000450917">
    <property type="component" value="Unassembled WGS sequence"/>
</dbReference>
<gene>
    <name evidence="1" type="ORF">GNP93_10665</name>
</gene>
<reference evidence="1 2" key="1">
    <citation type="submission" date="2019-11" db="EMBL/GenBank/DDBJ databases">
        <title>Draft genome sequences of five Paenibacillus species of dairy origin.</title>
        <authorList>
            <person name="Olajide A.M."/>
            <person name="Chen S."/>
            <person name="Lapointe G."/>
        </authorList>
    </citation>
    <scope>NUCLEOTIDE SEQUENCE [LARGE SCALE GENOMIC DNA]</scope>
    <source>
        <strain evidence="1 2">2CS3</strain>
    </source>
</reference>
<organism evidence="1 2">
    <name type="scientific">Paenibacillus validus</name>
    <dbReference type="NCBI Taxonomy" id="44253"/>
    <lineage>
        <taxon>Bacteria</taxon>
        <taxon>Bacillati</taxon>
        <taxon>Bacillota</taxon>
        <taxon>Bacilli</taxon>
        <taxon>Bacillales</taxon>
        <taxon>Paenibacillaceae</taxon>
        <taxon>Paenibacillus</taxon>
    </lineage>
</organism>
<evidence type="ECO:0000313" key="2">
    <source>
        <dbReference type="Proteomes" id="UP000450917"/>
    </source>
</evidence>
<dbReference type="EMBL" id="WNZX01000007">
    <property type="protein sequence ID" value="MUG71145.1"/>
    <property type="molecule type" value="Genomic_DNA"/>
</dbReference>
<name>A0A7X2ZA36_9BACL</name>
<dbReference type="RefSeq" id="WP_127604977.1">
    <property type="nucleotide sequence ID" value="NZ_JARTHJ010000289.1"/>
</dbReference>
<protein>
    <submittedName>
        <fullName evidence="1">Uncharacterized protein</fullName>
    </submittedName>
</protein>
<dbReference type="AlphaFoldDB" id="A0A7X2ZA36"/>
<proteinExistence type="predicted"/>
<accession>A0A7X2ZA36</accession>
<comment type="caution">
    <text evidence="1">The sequence shown here is derived from an EMBL/GenBank/DDBJ whole genome shotgun (WGS) entry which is preliminary data.</text>
</comment>
<keyword evidence="2" id="KW-1185">Reference proteome</keyword>